<keyword evidence="5" id="KW-0997">Cell inner membrane</keyword>
<keyword evidence="4 9" id="KW-1003">Cell membrane</keyword>
<evidence type="ECO:0000256" key="3">
    <source>
        <dbReference type="ARBA" id="ARBA00022448"/>
    </source>
</evidence>
<comment type="similarity">
    <text evidence="2 9">Belongs to the ABC-2 integral membrane protein family.</text>
</comment>
<feature type="transmembrane region" description="Helical" evidence="9">
    <location>
        <begin position="147"/>
        <end position="169"/>
    </location>
</feature>
<feature type="transmembrane region" description="Helical" evidence="9">
    <location>
        <begin position="67"/>
        <end position="94"/>
    </location>
</feature>
<evidence type="ECO:0000256" key="6">
    <source>
        <dbReference type="ARBA" id="ARBA00022692"/>
    </source>
</evidence>
<dbReference type="PANTHER" id="PTHR30413">
    <property type="entry name" value="INNER MEMBRANE TRANSPORT PERMEASE"/>
    <property type="match status" value="1"/>
</dbReference>
<feature type="transmembrane region" description="Helical" evidence="9">
    <location>
        <begin position="33"/>
        <end position="55"/>
    </location>
</feature>
<dbReference type="PROSITE" id="PS51012">
    <property type="entry name" value="ABC_TM2"/>
    <property type="match status" value="1"/>
</dbReference>
<reference evidence="11" key="1">
    <citation type="submission" date="2016-07" db="EMBL/GenBank/DDBJ databases">
        <title>New class B carbapenemase carried by novel plasmid in Pseudomonas putida enviromental strain in eastern Amazonia.</title>
        <authorList>
            <person name="Souza C.O."/>
            <person name="Lima K.V."/>
            <person name="Brasiliense D.M."/>
            <person name="Perez-Chaparro P.J."/>
            <person name="Mamizuka E.M."/>
            <person name="Lima M.O."/>
            <person name="Lima L.N."/>
            <person name="McCulloch J.A."/>
        </authorList>
    </citation>
    <scope>NUCLEOTIDE SEQUENCE [LARGE SCALE GENOMIC DNA]</scope>
    <source>
        <strain evidence="11">IEC33019</strain>
    </source>
</reference>
<gene>
    <name evidence="11" type="primary">kpsM</name>
    <name evidence="11" type="ORF">IEC33019_0430</name>
</gene>
<evidence type="ECO:0000256" key="5">
    <source>
        <dbReference type="ARBA" id="ARBA00022519"/>
    </source>
</evidence>
<evidence type="ECO:0000256" key="2">
    <source>
        <dbReference type="ARBA" id="ARBA00007783"/>
    </source>
</evidence>
<evidence type="ECO:0000259" key="10">
    <source>
        <dbReference type="PROSITE" id="PS51012"/>
    </source>
</evidence>
<dbReference type="InterPro" id="IPR013525">
    <property type="entry name" value="ABC2_TM"/>
</dbReference>
<dbReference type="GO" id="GO:0005886">
    <property type="term" value="C:plasma membrane"/>
    <property type="evidence" value="ECO:0007669"/>
    <property type="project" value="UniProtKB-SubCell"/>
</dbReference>
<evidence type="ECO:0000256" key="9">
    <source>
        <dbReference type="RuleBase" id="RU361157"/>
    </source>
</evidence>
<dbReference type="InterPro" id="IPR047817">
    <property type="entry name" value="ABC2_TM_bact-type"/>
</dbReference>
<proteinExistence type="inferred from homology"/>
<keyword evidence="7 9" id="KW-1133">Transmembrane helix</keyword>
<dbReference type="RefSeq" id="WP_099592974.1">
    <property type="nucleotide sequence ID" value="NZ_CP016634.1"/>
</dbReference>
<comment type="subcellular location">
    <subcellularLocation>
        <location evidence="1 9">Cell inner membrane</location>
        <topology evidence="1 9">Multi-pass membrane protein</topology>
    </subcellularLocation>
</comment>
<dbReference type="EMBL" id="CP016634">
    <property type="protein sequence ID" value="ANY86034.1"/>
    <property type="molecule type" value="Genomic_DNA"/>
</dbReference>
<keyword evidence="3 9" id="KW-0813">Transport</keyword>
<feature type="transmembrane region" description="Helical" evidence="9">
    <location>
        <begin position="231"/>
        <end position="250"/>
    </location>
</feature>
<organism evidence="11">
    <name type="scientific">Pseudomonas putida</name>
    <name type="common">Arthrobacter siderocapsulatus</name>
    <dbReference type="NCBI Taxonomy" id="303"/>
    <lineage>
        <taxon>Bacteria</taxon>
        <taxon>Pseudomonadati</taxon>
        <taxon>Pseudomonadota</taxon>
        <taxon>Gammaproteobacteria</taxon>
        <taxon>Pseudomonadales</taxon>
        <taxon>Pseudomonadaceae</taxon>
        <taxon>Pseudomonas</taxon>
    </lineage>
</organism>
<protein>
    <recommendedName>
        <fullName evidence="9">Transport permease protein</fullName>
    </recommendedName>
</protein>
<keyword evidence="8 9" id="KW-0472">Membrane</keyword>
<dbReference type="Pfam" id="PF01061">
    <property type="entry name" value="ABC2_membrane"/>
    <property type="match status" value="1"/>
</dbReference>
<evidence type="ECO:0000256" key="8">
    <source>
        <dbReference type="ARBA" id="ARBA00023136"/>
    </source>
</evidence>
<sequence>MSALLSLIKHRQILFSTVLQGLRKRTSGNVLGALWLLLYPLIFLGMYSLVFVQILQVRVPGLGTAEYILVVFSGLVPFLAFSEAFGVGTVSIVANRDLLMNTLFPIELVVAREVFIGHTTMGVGMLLLWGTVLFYHGLNWAHLMVPVIYLLQIMMVLGLVWISATLTVFFRDLQQAIPILVLFLMMVSPIGYTADMVPAGVQGVLLFNPLAWLMELYRSCLMQGVIPLEKLGFFALFSCALFALGGALILRLKPLFADYV</sequence>
<evidence type="ECO:0000256" key="4">
    <source>
        <dbReference type="ARBA" id="ARBA00022475"/>
    </source>
</evidence>
<dbReference type="GO" id="GO:0015920">
    <property type="term" value="P:lipopolysaccharide transport"/>
    <property type="evidence" value="ECO:0007669"/>
    <property type="project" value="TreeGrafter"/>
</dbReference>
<feature type="transmembrane region" description="Helical" evidence="9">
    <location>
        <begin position="115"/>
        <end position="135"/>
    </location>
</feature>
<accession>A0A1B2F1F5</accession>
<evidence type="ECO:0000256" key="7">
    <source>
        <dbReference type="ARBA" id="ARBA00022989"/>
    </source>
</evidence>
<dbReference type="AlphaFoldDB" id="A0A1B2F1F5"/>
<keyword evidence="6 9" id="KW-0812">Transmembrane</keyword>
<name>A0A1B2F1F5_PSEPU</name>
<evidence type="ECO:0000256" key="1">
    <source>
        <dbReference type="ARBA" id="ARBA00004429"/>
    </source>
</evidence>
<feature type="transmembrane region" description="Helical" evidence="9">
    <location>
        <begin position="176"/>
        <end position="194"/>
    </location>
</feature>
<evidence type="ECO:0000313" key="11">
    <source>
        <dbReference type="EMBL" id="ANY86034.1"/>
    </source>
</evidence>
<dbReference type="PANTHER" id="PTHR30413:SF8">
    <property type="entry name" value="TRANSPORT PERMEASE PROTEIN"/>
    <property type="match status" value="1"/>
</dbReference>
<dbReference type="GO" id="GO:0140359">
    <property type="term" value="F:ABC-type transporter activity"/>
    <property type="evidence" value="ECO:0007669"/>
    <property type="project" value="InterPro"/>
</dbReference>
<feature type="domain" description="ABC transmembrane type-2" evidence="10">
    <location>
        <begin position="31"/>
        <end position="252"/>
    </location>
</feature>